<evidence type="ECO:0000313" key="3">
    <source>
        <dbReference type="Proteomes" id="UP001500631"/>
    </source>
</evidence>
<feature type="domain" description="Gp5/Type VI secretion system Vgr protein OB-fold" evidence="1">
    <location>
        <begin position="14"/>
        <end position="74"/>
    </location>
</feature>
<dbReference type="Proteomes" id="UP001500631">
    <property type="component" value="Unassembled WGS sequence"/>
</dbReference>
<dbReference type="Gene3D" id="2.40.50.230">
    <property type="entry name" value="Gp5 N-terminal domain"/>
    <property type="match status" value="1"/>
</dbReference>
<reference evidence="3" key="1">
    <citation type="journal article" date="2019" name="Int. J. Syst. Evol. Microbiol.">
        <title>The Global Catalogue of Microorganisms (GCM) 10K type strain sequencing project: providing services to taxonomists for standard genome sequencing and annotation.</title>
        <authorList>
            <consortium name="The Broad Institute Genomics Platform"/>
            <consortium name="The Broad Institute Genome Sequencing Center for Infectious Disease"/>
            <person name="Wu L."/>
            <person name="Ma J."/>
        </authorList>
    </citation>
    <scope>NUCLEOTIDE SEQUENCE [LARGE SCALE GENOMIC DNA]</scope>
    <source>
        <strain evidence="3">JCM 18424</strain>
    </source>
</reference>
<dbReference type="InterPro" id="IPR006531">
    <property type="entry name" value="Gp5/Vgr_OB"/>
</dbReference>
<dbReference type="InterPro" id="IPR037026">
    <property type="entry name" value="Vgr_OB-fold_dom_sf"/>
</dbReference>
<dbReference type="NCBIfam" id="TIGR01644">
    <property type="entry name" value="phage_P2_V"/>
    <property type="match status" value="1"/>
</dbReference>
<name>A0ABP9MJ03_9GAMM</name>
<sequence>MSDLLRKLDNLIRVGTIAEVNLSSAPAMVRVEVDEGVKSDWMPFSQAFIGQTMIWCAPKIGMSGLVVSEGGENRVNRFFPCFNDSSNAPALGEDDFKIFLKNGDSIHHNSDSGILTINSASQVIVNSKKADVNAAKITLNGDTTITKTLTVQGFASFNGGFAMNAGFARSAMYQAMSANYSLMSSNVRSNVVGMINIPIIVNATMTYNIDPVLHGVPYLEHAHTDVKAGGDNTGGVA</sequence>
<protein>
    <recommendedName>
        <fullName evidence="1">Gp5/Type VI secretion system Vgr protein OB-fold domain-containing protein</fullName>
    </recommendedName>
</protein>
<comment type="caution">
    <text evidence="2">The sequence shown here is derived from an EMBL/GenBank/DDBJ whole genome shotgun (WGS) entry which is preliminary data.</text>
</comment>
<accession>A0ABP9MJ03</accession>
<evidence type="ECO:0000313" key="2">
    <source>
        <dbReference type="EMBL" id="GAA5097338.1"/>
    </source>
</evidence>
<gene>
    <name evidence="2" type="ORF">GCM10023338_08720</name>
</gene>
<keyword evidence="3" id="KW-1185">Reference proteome</keyword>
<dbReference type="RefSeq" id="WP_077924972.1">
    <property type="nucleotide sequence ID" value="NZ_BAABKE010000002.1"/>
</dbReference>
<dbReference type="InterPro" id="IPR013046">
    <property type="entry name" value="GpV/Gp45"/>
</dbReference>
<proteinExistence type="predicted"/>
<dbReference type="EMBL" id="BAABKE010000002">
    <property type="protein sequence ID" value="GAA5097338.1"/>
    <property type="molecule type" value="Genomic_DNA"/>
</dbReference>
<dbReference type="Pfam" id="PF04717">
    <property type="entry name" value="Phage_base_V"/>
    <property type="match status" value="1"/>
</dbReference>
<organism evidence="2 3">
    <name type="scientific">Wohlfahrtiimonas larvae</name>
    <dbReference type="NCBI Taxonomy" id="1157986"/>
    <lineage>
        <taxon>Bacteria</taxon>
        <taxon>Pseudomonadati</taxon>
        <taxon>Pseudomonadota</taxon>
        <taxon>Gammaproteobacteria</taxon>
        <taxon>Cardiobacteriales</taxon>
        <taxon>Ignatzschineriaceae</taxon>
        <taxon>Wohlfahrtiimonas</taxon>
    </lineage>
</organism>
<evidence type="ECO:0000259" key="1">
    <source>
        <dbReference type="Pfam" id="PF04717"/>
    </source>
</evidence>